<evidence type="ECO:0000259" key="1">
    <source>
        <dbReference type="Pfam" id="PF19065"/>
    </source>
</evidence>
<feature type="domain" description="Minor capsid protein P8 central region" evidence="1">
    <location>
        <begin position="39"/>
        <end position="153"/>
    </location>
</feature>
<dbReference type="AlphaFoldDB" id="A0A6C0BDS8"/>
<proteinExistence type="predicted"/>
<protein>
    <recommendedName>
        <fullName evidence="1">Minor capsid protein P8 central region domain-containing protein</fullName>
    </recommendedName>
</protein>
<name>A0A6C0BDS8_9ZZZZ</name>
<reference evidence="2" key="1">
    <citation type="journal article" date="2020" name="Nature">
        <title>Giant virus diversity and host interactions through global metagenomics.</title>
        <authorList>
            <person name="Schulz F."/>
            <person name="Roux S."/>
            <person name="Paez-Espino D."/>
            <person name="Jungbluth S."/>
            <person name="Walsh D.A."/>
            <person name="Denef V.J."/>
            <person name="McMahon K.D."/>
            <person name="Konstantinidis K.T."/>
            <person name="Eloe-Fadrosh E.A."/>
            <person name="Kyrpides N.C."/>
            <person name="Woyke T."/>
        </authorList>
    </citation>
    <scope>NUCLEOTIDE SEQUENCE</scope>
    <source>
        <strain evidence="2">GVMAG-M-3300010160-60</strain>
    </source>
</reference>
<evidence type="ECO:0000313" key="2">
    <source>
        <dbReference type="EMBL" id="QHS90200.1"/>
    </source>
</evidence>
<dbReference type="InterPro" id="IPR043916">
    <property type="entry name" value="P8_CR"/>
</dbReference>
<organism evidence="2">
    <name type="scientific">viral metagenome</name>
    <dbReference type="NCBI Taxonomy" id="1070528"/>
    <lineage>
        <taxon>unclassified sequences</taxon>
        <taxon>metagenomes</taxon>
        <taxon>organismal metagenomes</taxon>
    </lineage>
</organism>
<sequence length="165" mass="18826">MDESNMSSLSEHIPADPYNVKEDHYVKIALKSVGEYNTIPSKVAAEFFSVSNIKRIQKKIKKEIYERTYGKFKLTEDQKVLSLLIAMMSVYLLNTKDLDDHIVSQVKILNEQTVQDVVPGMITNIKQYYGYLEDITNPVNVLPDPINVNRAGRRTTKGPAQVYDI</sequence>
<accession>A0A6C0BDS8</accession>
<dbReference type="EMBL" id="MN739130">
    <property type="protein sequence ID" value="QHS90200.1"/>
    <property type="molecule type" value="Genomic_DNA"/>
</dbReference>
<dbReference type="Pfam" id="PF19065">
    <property type="entry name" value="P8_CR"/>
    <property type="match status" value="1"/>
</dbReference>